<dbReference type="GO" id="GO:0019825">
    <property type="term" value="F:oxygen binding"/>
    <property type="evidence" value="ECO:0007669"/>
    <property type="project" value="InterPro"/>
</dbReference>
<dbReference type="InterPro" id="IPR012292">
    <property type="entry name" value="Globin/Proto"/>
</dbReference>
<evidence type="ECO:0000259" key="2">
    <source>
        <dbReference type="Pfam" id="PF11563"/>
    </source>
</evidence>
<feature type="compositionally biased region" description="Polar residues" evidence="1">
    <location>
        <begin position="277"/>
        <end position="296"/>
    </location>
</feature>
<dbReference type="OrthoDB" id="10027058at2759"/>
<dbReference type="InterPro" id="IPR044398">
    <property type="entry name" value="Globin-sensor_dom"/>
</dbReference>
<dbReference type="Pfam" id="PF11563">
    <property type="entry name" value="Protoglobin"/>
    <property type="match status" value="1"/>
</dbReference>
<dbReference type="Proteomes" id="UP000188318">
    <property type="component" value="Unassembled WGS sequence"/>
</dbReference>
<feature type="compositionally biased region" description="Low complexity" evidence="1">
    <location>
        <begin position="255"/>
        <end position="276"/>
    </location>
</feature>
<dbReference type="OMA" id="DMSVKFK"/>
<dbReference type="EMBL" id="KV907509">
    <property type="protein sequence ID" value="OOF91758.1"/>
    <property type="molecule type" value="Genomic_DNA"/>
</dbReference>
<feature type="compositionally biased region" description="Low complexity" evidence="1">
    <location>
        <begin position="373"/>
        <end position="384"/>
    </location>
</feature>
<sequence length="428" mass="47721">MDPLSPVQDDIRRVTRRELCTDFGKRMEFLRAFLDFTEDDLIVFNKGTKFLKAALPDLTHRLYAKMLDFDITARALRTRSTESEAHVEDLFTLDGPHVQRRKIFWKWYLTRLFSDPSQKEYWEYLDKVGKMHTGKILMHPLKIEYMHMNTCLGYVKELAYETISLHPEMSVPFKFALIRSLNKILTIQNDLISRCYIREGQEFANDPPNTDAVPPTDSGTNTDSASMSDIRSHMGSRSSADSRSIPDTKSYADIPSNGTPSSGTPSNGTPSNGTPSIPDTRSISETRSITDTGSIADNRSITDTRFNADAISITDTVANSDTSPVMQDRQLHPRCLVPGMSRSRPTSSKGSTPSLRDRSASFDLARVRTTTESAGSDPPSSAGSHRVGPSYAGTITGFTSPFVAEPGQAFETKIWSAKSKQKWYKASE</sequence>
<name>A0A1R3RB92_ASPC5</name>
<dbReference type="PANTHER" id="PTHR42071:SF1">
    <property type="entry name" value="GLOBIN-SENSOR DOMAIN-CONTAINING PROTEIN"/>
    <property type="match status" value="1"/>
</dbReference>
<dbReference type="GO" id="GO:0020037">
    <property type="term" value="F:heme binding"/>
    <property type="evidence" value="ECO:0007669"/>
    <property type="project" value="InterPro"/>
</dbReference>
<evidence type="ECO:0000313" key="4">
    <source>
        <dbReference type="Proteomes" id="UP000188318"/>
    </source>
</evidence>
<accession>A0A1R3RB92</accession>
<proteinExistence type="predicted"/>
<feature type="compositionally biased region" description="Polar residues" evidence="1">
    <location>
        <begin position="343"/>
        <end position="354"/>
    </location>
</feature>
<protein>
    <recommendedName>
        <fullName evidence="2">Globin-sensor domain-containing protein</fullName>
    </recommendedName>
</protein>
<gene>
    <name evidence="3" type="ORF">ASPCADRAFT_153973</name>
</gene>
<organism evidence="3 4">
    <name type="scientific">Aspergillus carbonarius (strain ITEM 5010)</name>
    <dbReference type="NCBI Taxonomy" id="602072"/>
    <lineage>
        <taxon>Eukaryota</taxon>
        <taxon>Fungi</taxon>
        <taxon>Dikarya</taxon>
        <taxon>Ascomycota</taxon>
        <taxon>Pezizomycotina</taxon>
        <taxon>Eurotiomycetes</taxon>
        <taxon>Eurotiomycetidae</taxon>
        <taxon>Eurotiales</taxon>
        <taxon>Aspergillaceae</taxon>
        <taxon>Aspergillus</taxon>
        <taxon>Aspergillus subgen. Circumdati</taxon>
    </lineage>
</organism>
<dbReference type="PANTHER" id="PTHR42071">
    <property type="entry name" value="PROTOGLOBIN DOMAIN-CONTAINING PROTEIN"/>
    <property type="match status" value="1"/>
</dbReference>
<feature type="region of interest" description="Disordered" evidence="1">
    <location>
        <begin position="319"/>
        <end position="391"/>
    </location>
</feature>
<dbReference type="AlphaFoldDB" id="A0A1R3RB92"/>
<feature type="domain" description="Globin-sensor" evidence="2">
    <location>
        <begin position="25"/>
        <end position="202"/>
    </location>
</feature>
<evidence type="ECO:0000313" key="3">
    <source>
        <dbReference type="EMBL" id="OOF91758.1"/>
    </source>
</evidence>
<dbReference type="VEuPathDB" id="FungiDB:ASPCADRAFT_153973"/>
<feature type="region of interest" description="Disordered" evidence="1">
    <location>
        <begin position="203"/>
        <end position="296"/>
    </location>
</feature>
<reference evidence="4" key="1">
    <citation type="journal article" date="2017" name="Genome Biol.">
        <title>Comparative genomics reveals high biological diversity and specific adaptations in the industrially and medically important fungal genus Aspergillus.</title>
        <authorList>
            <person name="de Vries R.P."/>
            <person name="Riley R."/>
            <person name="Wiebenga A."/>
            <person name="Aguilar-Osorio G."/>
            <person name="Amillis S."/>
            <person name="Uchima C.A."/>
            <person name="Anderluh G."/>
            <person name="Asadollahi M."/>
            <person name="Askin M."/>
            <person name="Barry K."/>
            <person name="Battaglia E."/>
            <person name="Bayram O."/>
            <person name="Benocci T."/>
            <person name="Braus-Stromeyer S.A."/>
            <person name="Caldana C."/>
            <person name="Canovas D."/>
            <person name="Cerqueira G.C."/>
            <person name="Chen F."/>
            <person name="Chen W."/>
            <person name="Choi C."/>
            <person name="Clum A."/>
            <person name="Dos Santos R.A."/>
            <person name="Damasio A.R."/>
            <person name="Diallinas G."/>
            <person name="Emri T."/>
            <person name="Fekete E."/>
            <person name="Flipphi M."/>
            <person name="Freyberg S."/>
            <person name="Gallo A."/>
            <person name="Gournas C."/>
            <person name="Habgood R."/>
            <person name="Hainaut M."/>
            <person name="Harispe M.L."/>
            <person name="Henrissat B."/>
            <person name="Hilden K.S."/>
            <person name="Hope R."/>
            <person name="Hossain A."/>
            <person name="Karabika E."/>
            <person name="Karaffa L."/>
            <person name="Karanyi Z."/>
            <person name="Krasevec N."/>
            <person name="Kuo A."/>
            <person name="Kusch H."/>
            <person name="LaButti K."/>
            <person name="Lagendijk E.L."/>
            <person name="Lapidus A."/>
            <person name="Levasseur A."/>
            <person name="Lindquist E."/>
            <person name="Lipzen A."/>
            <person name="Logrieco A.F."/>
            <person name="MacCabe A."/>
            <person name="Maekelae M.R."/>
            <person name="Malavazi I."/>
            <person name="Melin P."/>
            <person name="Meyer V."/>
            <person name="Mielnichuk N."/>
            <person name="Miskei M."/>
            <person name="Molnar A.P."/>
            <person name="Mule G."/>
            <person name="Ngan C.Y."/>
            <person name="Orejas M."/>
            <person name="Orosz E."/>
            <person name="Ouedraogo J.P."/>
            <person name="Overkamp K.M."/>
            <person name="Park H.-S."/>
            <person name="Perrone G."/>
            <person name="Piumi F."/>
            <person name="Punt P.J."/>
            <person name="Ram A.F."/>
            <person name="Ramon A."/>
            <person name="Rauscher S."/>
            <person name="Record E."/>
            <person name="Riano-Pachon D.M."/>
            <person name="Robert V."/>
            <person name="Roehrig J."/>
            <person name="Ruller R."/>
            <person name="Salamov A."/>
            <person name="Salih N.S."/>
            <person name="Samson R.A."/>
            <person name="Sandor E."/>
            <person name="Sanguinetti M."/>
            <person name="Schuetze T."/>
            <person name="Sepcic K."/>
            <person name="Shelest E."/>
            <person name="Sherlock G."/>
            <person name="Sophianopoulou V."/>
            <person name="Squina F.M."/>
            <person name="Sun H."/>
            <person name="Susca A."/>
            <person name="Todd R.B."/>
            <person name="Tsang A."/>
            <person name="Unkles S.E."/>
            <person name="van de Wiele N."/>
            <person name="van Rossen-Uffink D."/>
            <person name="Oliveira J.V."/>
            <person name="Vesth T.C."/>
            <person name="Visser J."/>
            <person name="Yu J.-H."/>
            <person name="Zhou M."/>
            <person name="Andersen M.R."/>
            <person name="Archer D.B."/>
            <person name="Baker S.E."/>
            <person name="Benoit I."/>
            <person name="Brakhage A.A."/>
            <person name="Braus G.H."/>
            <person name="Fischer R."/>
            <person name="Frisvad J.C."/>
            <person name="Goldman G.H."/>
            <person name="Houbraken J."/>
            <person name="Oakley B."/>
            <person name="Pocsi I."/>
            <person name="Scazzocchio C."/>
            <person name="Seiboth B."/>
            <person name="vanKuyk P.A."/>
            <person name="Wortman J."/>
            <person name="Dyer P.S."/>
            <person name="Grigoriev I.V."/>
        </authorList>
    </citation>
    <scope>NUCLEOTIDE SEQUENCE [LARGE SCALE GENOMIC DNA]</scope>
    <source>
        <strain evidence="4">ITEM 5010</strain>
    </source>
</reference>
<feature type="compositionally biased region" description="Polar residues" evidence="1">
    <location>
        <begin position="217"/>
        <end position="247"/>
    </location>
</feature>
<dbReference type="Gene3D" id="1.10.490.10">
    <property type="entry name" value="Globins"/>
    <property type="match status" value="1"/>
</dbReference>
<keyword evidence="4" id="KW-1185">Reference proteome</keyword>
<evidence type="ECO:0000256" key="1">
    <source>
        <dbReference type="SAM" id="MobiDB-lite"/>
    </source>
</evidence>